<keyword evidence="1" id="KW-0539">Nucleus</keyword>
<protein>
    <recommendedName>
        <fullName evidence="1">Nonsense-mediated mRNA decay factor</fullName>
    </recommendedName>
</protein>
<evidence type="ECO:0000259" key="3">
    <source>
        <dbReference type="Pfam" id="PF10373"/>
    </source>
</evidence>
<accession>A0A0F4GAZ1</accession>
<dbReference type="EMBL" id="LAFY01004137">
    <property type="protein sequence ID" value="KJX94548.1"/>
    <property type="molecule type" value="Genomic_DNA"/>
</dbReference>
<dbReference type="InterPro" id="IPR045153">
    <property type="entry name" value="Est1/Ebs1-like"/>
</dbReference>
<dbReference type="PANTHER" id="PTHR15696">
    <property type="entry name" value="SMG-7 SUPPRESSOR WITH MORPHOLOGICAL EFFECT ON GENITALIA PROTEIN 7"/>
    <property type="match status" value="1"/>
</dbReference>
<comment type="caution">
    <text evidence="4">The sequence shown here is derived from an EMBL/GenBank/DDBJ whole genome shotgun (WGS) entry which is preliminary data.</text>
</comment>
<organism evidence="4 5">
    <name type="scientific">Zymoseptoria brevis</name>
    <dbReference type="NCBI Taxonomy" id="1047168"/>
    <lineage>
        <taxon>Eukaryota</taxon>
        <taxon>Fungi</taxon>
        <taxon>Dikarya</taxon>
        <taxon>Ascomycota</taxon>
        <taxon>Pezizomycotina</taxon>
        <taxon>Dothideomycetes</taxon>
        <taxon>Dothideomycetidae</taxon>
        <taxon>Mycosphaerellales</taxon>
        <taxon>Mycosphaerellaceae</taxon>
        <taxon>Zymoseptoria</taxon>
    </lineage>
</organism>
<dbReference type="InterPro" id="IPR018834">
    <property type="entry name" value="DNA/RNA-bd_Est1-type"/>
</dbReference>
<dbReference type="Pfam" id="PF10373">
    <property type="entry name" value="EST1_DNA_bind"/>
    <property type="match status" value="1"/>
</dbReference>
<evidence type="ECO:0000256" key="1">
    <source>
        <dbReference type="RuleBase" id="RU369098"/>
    </source>
</evidence>
<feature type="region of interest" description="Disordered" evidence="2">
    <location>
        <begin position="88"/>
        <end position="200"/>
    </location>
</feature>
<dbReference type="OrthoDB" id="2017974at2759"/>
<dbReference type="STRING" id="1047168.A0A0F4GAZ1"/>
<dbReference type="PANTHER" id="PTHR15696:SF0">
    <property type="entry name" value="TELOMERASE-BINDING PROTEIN EST1A"/>
    <property type="match status" value="1"/>
</dbReference>
<feature type="compositionally biased region" description="Basic and acidic residues" evidence="2">
    <location>
        <begin position="121"/>
        <end position="138"/>
    </location>
</feature>
<feature type="compositionally biased region" description="Basic and acidic residues" evidence="2">
    <location>
        <begin position="158"/>
        <end position="174"/>
    </location>
</feature>
<gene>
    <name evidence="4" type="ORF">TI39_contig4178g00004</name>
</gene>
<evidence type="ECO:0000313" key="4">
    <source>
        <dbReference type="EMBL" id="KJX94548.1"/>
    </source>
</evidence>
<evidence type="ECO:0000313" key="5">
    <source>
        <dbReference type="Proteomes" id="UP000033647"/>
    </source>
</evidence>
<comment type="function">
    <text evidence="1">Plays a role in nonsense-mediated mRNA decay.</text>
</comment>
<dbReference type="Proteomes" id="UP000033647">
    <property type="component" value="Unassembled WGS sequence"/>
</dbReference>
<comment type="subcellular location">
    <subcellularLocation>
        <location evidence="1">Nucleus</location>
    </subcellularLocation>
</comment>
<dbReference type="GO" id="GO:0042162">
    <property type="term" value="F:telomeric DNA binding"/>
    <property type="evidence" value="ECO:0007669"/>
    <property type="project" value="TreeGrafter"/>
</dbReference>
<name>A0A0F4GAZ1_9PEZI</name>
<dbReference type="GO" id="GO:0000184">
    <property type="term" value="P:nuclear-transcribed mRNA catabolic process, nonsense-mediated decay"/>
    <property type="evidence" value="ECO:0007669"/>
    <property type="project" value="UniProtKB-KW"/>
</dbReference>
<proteinExistence type="predicted"/>
<keyword evidence="1" id="KW-0866">Nonsense-mediated mRNA decay</keyword>
<dbReference type="GO" id="GO:0005697">
    <property type="term" value="C:telomerase holoenzyme complex"/>
    <property type="evidence" value="ECO:0007669"/>
    <property type="project" value="TreeGrafter"/>
</dbReference>
<evidence type="ECO:0000256" key="2">
    <source>
        <dbReference type="SAM" id="MobiDB-lite"/>
    </source>
</evidence>
<feature type="domain" description="DNA/RNA-binding" evidence="3">
    <location>
        <begin position="465"/>
        <end position="520"/>
    </location>
</feature>
<dbReference type="SUPFAM" id="SSF48452">
    <property type="entry name" value="TPR-like"/>
    <property type="match status" value="1"/>
</dbReference>
<keyword evidence="5" id="KW-1185">Reference proteome</keyword>
<sequence length="942" mass="103823">MSPPGVLCCSPQYRSVQDAFTATPPGVDKKLAERRWDGGSSESLPADIMKEAILGRHQSHPDQPPVKSDCTHGQFAPNLCRSPVASAAAFEDSMSSQSERLTPPESPRKASSPTAGATAERVGRLSLEKDVYRKEHQSCTRGRSMLSGSPTTASKRAASRELSPRPECQSERSRGATQPGPSARNGKVTTRAQRRAPGHRQCLAGARLSKGPYHESAAAHGSPALSKLKFKQRVDSGYGSIPSPRNTAQYINSGWQNHAATLVPATVPEKMVPASIQKAKGLTSRAVNSDYPGLLLQPDASPISLEQLAAEIKGIYAGLVMVEAKCMSIDKAQADDLKSHLDPEQWQALIALHRTLLYEHHDFLMATQHPSATEALRGLATKYSMPARMWRHGIHAFLEVLRHRRPVSQDYMLSFIYLAYQMMALLLETVPSFTDTWIECLGDLARYRMAIEEEKEAHATWGGVAARWYTLASGRHPAIGRLYHHLGILERPSLRKVCYYAKSLTCVLPFPNAMDSLKTLCVPIVQDDRSIQSNIHSAEARIVTYYALKFSHGASDKTDAVGKHALDLLSKQPLKIREIGAHLGITSISALFDFGEPSNALLNLYSTAVEQAKQPLGTAPLDNECNLSSLCSRITSPALLSCNRFLFSTFDLVVRRLHLLVQVRDCLPYVHMMLVWLHSLHELHTRLDISTKLLPLDLGLLNWQSLARLLNCVAQEYPITPRASECAREKKFVVPEIKGVPARPLPEDDLVRGLVWGQFYFPPGWFDDQTEDDGRDIEDKYTYEARAERVLWLGMYFALHTDYLHYDVETHLFEVGSSASKQSFAPVPPVVEVSQGSRAASADTRSHPDGSVHGSELGVSSSETSEDGYAIIKVPRTATSGRSRHSPKPLRPPRASSGVAKSKPCPRTTSAARKVQYVDPAANNFRVVGTDEGMDWTLGEVE</sequence>
<dbReference type="Gene3D" id="1.25.40.10">
    <property type="entry name" value="Tetratricopeptide repeat domain"/>
    <property type="match status" value="1"/>
</dbReference>
<dbReference type="InterPro" id="IPR011990">
    <property type="entry name" value="TPR-like_helical_dom_sf"/>
</dbReference>
<dbReference type="AlphaFoldDB" id="A0A0F4GAZ1"/>
<reference evidence="4 5" key="1">
    <citation type="submission" date="2015-03" db="EMBL/GenBank/DDBJ databases">
        <title>RNA-seq based gene annotation and comparative genomics of four Zymoseptoria species reveal species-specific pathogenicity related genes and transposable element activity.</title>
        <authorList>
            <person name="Grandaubert J."/>
            <person name="Bhattacharyya A."/>
            <person name="Stukenbrock E.H."/>
        </authorList>
    </citation>
    <scope>NUCLEOTIDE SEQUENCE [LARGE SCALE GENOMIC DNA]</scope>
    <source>
        <strain evidence="4 5">Zb18110</strain>
    </source>
</reference>
<dbReference type="FunFam" id="1.25.40.10:FF:000202">
    <property type="entry name" value="Unplaced genomic scaffold supercont1.7, whole genome shotgun sequence"/>
    <property type="match status" value="1"/>
</dbReference>
<dbReference type="GO" id="GO:0070034">
    <property type="term" value="F:telomerase RNA binding"/>
    <property type="evidence" value="ECO:0007669"/>
    <property type="project" value="TreeGrafter"/>
</dbReference>
<feature type="region of interest" description="Disordered" evidence="2">
    <location>
        <begin position="835"/>
        <end position="912"/>
    </location>
</feature>